<evidence type="ECO:0000256" key="2">
    <source>
        <dbReference type="ARBA" id="ARBA00009446"/>
    </source>
</evidence>
<dbReference type="PANTHER" id="PTHR11390">
    <property type="entry name" value="PROKARYOTIC DNA TOPOISOMERASE"/>
    <property type="match status" value="1"/>
</dbReference>
<feature type="domain" description="Toprim" evidence="16">
    <location>
        <begin position="46"/>
        <end position="190"/>
    </location>
</feature>
<dbReference type="GO" id="GO:0006281">
    <property type="term" value="P:DNA repair"/>
    <property type="evidence" value="ECO:0007669"/>
    <property type="project" value="TreeGrafter"/>
</dbReference>
<sequence>MYILSACHRRILKHFPYFLNLYQPTNFLHRAQRLCSESVGSVTVMKILNVAEKNDAAKNIANHLGGGNVRRRDGFSKFNKIYEFDYNVRGQNSQMVMTSVSGHMLALDFNGQYRNWRGCNPLSLFDAPVVRYCPKDYENIKRTIEREVRSCQMLIIWTDCDREGENIGFEIIDTCLAVKANLQVFRAKFSEITAPSIRRAINTLEAPNKLLSDAVSVRSELDLRIGAAFTRFQTLRLQKVFPQKLKENLISYGSCQFPTLGFVVERYKSIERFIPEQFWKLTVNHTIDDLTVEFSWKRVRLFDELACKVLLDTVQERTEAVVEKVVSKPKSKWRPVPLDTIELEKLGSRKLKINAKETMRVAERLYTQGLISYPRTETNIFPKNMNLGQLVEMQTQDNRWGAFAQSVLAEGPNPRQGKKTDEAHPPIHPTKYTDNLQGNEGKVYEFIVRHFLACCSKDAQAHETIVDIDINGEKFVASGLRIIARNYLDVYPYENWKAKEIHPYEEAQHFQPSKIEMSDGNTAAPKPLTEADLIALMEKHGIGTDATHADHIETIKNRAYVGLDNNYFLPGELGLGLVDGYDSMGFSMSKPNLRAELEADLQRIANGTRDAKDVLADQLRNYRTVFEQALEQAAKIDIALAQYLNEERQPATEAAGAMIEIGHKKVCVCPSCGQDMVLRSKNNNPGYFISCMGFPDCIKAIWFPSFVEHADVSEELCNTCNSRPQKLKFRFKRGACLPLYPDNYEGCVGGCDVTFIDKLSIRPISDLAGTNSVAPRPTIANLGNNQRNPPIANIGNNQRNPPSPPNRSSGISFNNRQPKPTNSASGGNSASNASGLFQNRQNSVSSDNLVVCKCNIDAIQLTVRKDGPNQGRQFYKCGNNGGCDFFMWADESNHPEPSSTRNQGSSRQTSLTDFNNFNNNADGDGEVTCQCGQPAKSCTVQKDGPNKGRQFYACPKPRESQCNFFQWADSPDGGSNYGGGRGSGRGGGGGGGRGRGRGRGGGPDRGGSNNNSNNWSRGASSSSGRGGSKTAAGGSKRKCGACGQEGHTRPKCPNM</sequence>
<evidence type="ECO:0000259" key="16">
    <source>
        <dbReference type="PROSITE" id="PS50880"/>
    </source>
</evidence>
<keyword evidence="4" id="KW-0479">Metal-binding</keyword>
<dbReference type="Pfam" id="PF01131">
    <property type="entry name" value="Topoisom_bac"/>
    <property type="match status" value="1"/>
</dbReference>
<dbReference type="InterPro" id="IPR023406">
    <property type="entry name" value="Topo_IA_AS"/>
</dbReference>
<dbReference type="GO" id="GO:0005634">
    <property type="term" value="C:nucleus"/>
    <property type="evidence" value="ECO:0007669"/>
    <property type="project" value="TreeGrafter"/>
</dbReference>
<evidence type="ECO:0000256" key="11">
    <source>
        <dbReference type="ARBA" id="ARBA00056363"/>
    </source>
</evidence>
<feature type="region of interest" description="Disordered" evidence="14">
    <location>
        <begin position="973"/>
        <end position="1055"/>
    </location>
</feature>
<feature type="compositionally biased region" description="Low complexity" evidence="14">
    <location>
        <begin position="822"/>
        <end position="835"/>
    </location>
</feature>
<dbReference type="PROSITE" id="PS00396">
    <property type="entry name" value="TOPO_IA_1"/>
    <property type="match status" value="1"/>
</dbReference>
<dbReference type="GeneID" id="113214879"/>
<evidence type="ECO:0000256" key="10">
    <source>
        <dbReference type="ARBA" id="ARBA00023235"/>
    </source>
</evidence>
<evidence type="ECO:0000256" key="1">
    <source>
        <dbReference type="ARBA" id="ARBA00000213"/>
    </source>
</evidence>
<dbReference type="InterPro" id="IPR000380">
    <property type="entry name" value="Topo_IA"/>
</dbReference>
<dbReference type="SMART" id="SM00493">
    <property type="entry name" value="TOPRIM"/>
    <property type="match status" value="1"/>
</dbReference>
<evidence type="ECO:0000256" key="8">
    <source>
        <dbReference type="ARBA" id="ARBA00023029"/>
    </source>
</evidence>
<feature type="compositionally biased region" description="Polar residues" evidence="14">
    <location>
        <begin position="810"/>
        <end position="821"/>
    </location>
</feature>
<evidence type="ECO:0000256" key="6">
    <source>
        <dbReference type="ARBA" id="ARBA00022771"/>
    </source>
</evidence>
<dbReference type="PROSITE" id="PS52039">
    <property type="entry name" value="TOPO_IA_2"/>
    <property type="match status" value="1"/>
</dbReference>
<feature type="region of interest" description="Disordered" evidence="14">
    <location>
        <begin position="770"/>
        <end position="835"/>
    </location>
</feature>
<feature type="domain" description="GRF-type" evidence="17">
    <location>
        <begin position="852"/>
        <end position="892"/>
    </location>
</feature>
<dbReference type="FunFam" id="3.40.50.140:FF:000003">
    <property type="entry name" value="DNA topoisomerase"/>
    <property type="match status" value="1"/>
</dbReference>
<keyword evidence="6 12" id="KW-0863">Zinc-finger</keyword>
<feature type="compositionally biased region" description="Gly residues" evidence="14">
    <location>
        <begin position="975"/>
        <end position="1005"/>
    </location>
</feature>
<evidence type="ECO:0000256" key="3">
    <source>
        <dbReference type="ARBA" id="ARBA00012891"/>
    </source>
</evidence>
<accession>A0A6J1TH34</accession>
<dbReference type="PROSITE" id="PS50158">
    <property type="entry name" value="ZF_CCHC"/>
    <property type="match status" value="1"/>
</dbReference>
<keyword evidence="9 13" id="KW-0238">DNA-binding</keyword>
<dbReference type="GO" id="GO:0003917">
    <property type="term" value="F:DNA topoisomerase type I (single strand cut, ATP-independent) activity"/>
    <property type="evidence" value="ECO:0007669"/>
    <property type="project" value="UniProtKB-EC"/>
</dbReference>
<feature type="domain" description="GRF-type" evidence="17">
    <location>
        <begin position="929"/>
        <end position="971"/>
    </location>
</feature>
<dbReference type="PROSITE" id="PS50880">
    <property type="entry name" value="TOPRIM"/>
    <property type="match status" value="1"/>
</dbReference>
<evidence type="ECO:0000256" key="12">
    <source>
        <dbReference type="PROSITE-ProRule" id="PRU00047"/>
    </source>
</evidence>
<dbReference type="InterPro" id="IPR034144">
    <property type="entry name" value="TOPRIM_TopoIII"/>
</dbReference>
<dbReference type="InterPro" id="IPR013497">
    <property type="entry name" value="Topo_IA_cen"/>
</dbReference>
<keyword evidence="5" id="KW-0677">Repeat</keyword>
<dbReference type="InterPro" id="IPR013824">
    <property type="entry name" value="Topo_IA_cen_sub1"/>
</dbReference>
<evidence type="ECO:0000256" key="7">
    <source>
        <dbReference type="ARBA" id="ARBA00022833"/>
    </source>
</evidence>
<comment type="function">
    <text evidence="13">Introduces a single-strand break via transesterification at a target site in duplex DNA. Releases the supercoiling and torsional tension of DNA introduced during the DNA replication and transcription by transiently cleaving and rejoining one strand of the DNA duplex. The scissile phosphodiester is attacked by the catalytic tyrosine of the enzyme, resulting in the formation of a DNA-(5'-phosphotyrosyl)-enzyme intermediate and the expulsion of a 3'-OH DNA strand.</text>
</comment>
<dbReference type="GO" id="GO:0003677">
    <property type="term" value="F:DNA binding"/>
    <property type="evidence" value="ECO:0007669"/>
    <property type="project" value="UniProtKB-KW"/>
</dbReference>
<organism evidence="19 20">
    <name type="scientific">Frankliniella occidentalis</name>
    <name type="common">Western flower thrips</name>
    <name type="synonym">Euthrips occidentalis</name>
    <dbReference type="NCBI Taxonomy" id="133901"/>
    <lineage>
        <taxon>Eukaryota</taxon>
        <taxon>Metazoa</taxon>
        <taxon>Ecdysozoa</taxon>
        <taxon>Arthropoda</taxon>
        <taxon>Hexapoda</taxon>
        <taxon>Insecta</taxon>
        <taxon>Pterygota</taxon>
        <taxon>Neoptera</taxon>
        <taxon>Paraneoptera</taxon>
        <taxon>Thysanoptera</taxon>
        <taxon>Terebrantia</taxon>
        <taxon>Thripoidea</taxon>
        <taxon>Thripidae</taxon>
        <taxon>Frankliniella</taxon>
    </lineage>
</organism>
<dbReference type="GO" id="GO:0031422">
    <property type="term" value="C:RecQ family helicase-topoisomerase III complex"/>
    <property type="evidence" value="ECO:0007669"/>
    <property type="project" value="TreeGrafter"/>
</dbReference>
<dbReference type="PRINTS" id="PR00417">
    <property type="entry name" value="PRTPISMRASEI"/>
</dbReference>
<dbReference type="RefSeq" id="XP_026290161.2">
    <property type="nucleotide sequence ID" value="XM_026434376.2"/>
</dbReference>
<dbReference type="Gene3D" id="2.70.20.10">
    <property type="entry name" value="Topoisomerase I, domain 3"/>
    <property type="match status" value="1"/>
</dbReference>
<dbReference type="Pfam" id="PF01396">
    <property type="entry name" value="Zn_ribbon_Top1"/>
    <property type="match status" value="1"/>
</dbReference>
<evidence type="ECO:0000259" key="18">
    <source>
        <dbReference type="PROSITE" id="PS52039"/>
    </source>
</evidence>
<dbReference type="InterPro" id="IPR006171">
    <property type="entry name" value="TOPRIM_dom"/>
</dbReference>
<evidence type="ECO:0000256" key="4">
    <source>
        <dbReference type="ARBA" id="ARBA00022723"/>
    </source>
</evidence>
<dbReference type="InterPro" id="IPR003601">
    <property type="entry name" value="Topo_IA_2"/>
</dbReference>
<comment type="catalytic activity">
    <reaction evidence="1 13">
        <text>ATP-independent breakage of single-stranded DNA, followed by passage and rejoining.</text>
        <dbReference type="EC" id="5.6.2.1"/>
    </reaction>
</comment>
<dbReference type="Gene3D" id="3.40.50.140">
    <property type="match status" value="1"/>
</dbReference>
<keyword evidence="7" id="KW-0862">Zinc</keyword>
<dbReference type="Pfam" id="PF01751">
    <property type="entry name" value="Toprim"/>
    <property type="match status" value="1"/>
</dbReference>
<keyword evidence="8 13" id="KW-0799">Topoisomerase</keyword>
<feature type="region of interest" description="Disordered" evidence="14">
    <location>
        <begin position="889"/>
        <end position="919"/>
    </location>
</feature>
<evidence type="ECO:0000256" key="5">
    <source>
        <dbReference type="ARBA" id="ARBA00022737"/>
    </source>
</evidence>
<keyword evidence="10 13" id="KW-0413">Isomerase</keyword>
<feature type="region of interest" description="Disordered" evidence="14">
    <location>
        <begin position="411"/>
        <end position="435"/>
    </location>
</feature>
<comment type="function">
    <text evidence="11">Releases the supercoiling and torsional tension of DNA introduced during the DNA replication and transcription by transiently cleaving and rejoining one strand of the DNA duplex. Introduces a single-strand break via transesterification at a target site in duplex DNA. The scissile phosphodiester is attacked by the catalytic tyrosine of the enzyme, resulting in the formation of a DNA-(5'-phosphotyrosyl)-enzyme intermediate and the expulsion of a 3'-OH DNA strand. The free DNA strand than undergoes passage around the unbroken strand thus removing DNA supercoils. Finally, in the religation step, the DNA 3'-OH attacks the covalent intermediate to expel the active-site tyrosine and restore the DNA phosphodiester backbone. Weakly relaxes negative supercoils and displays a distinct preference for binding single-stranded DNA.</text>
</comment>
<dbReference type="InterPro" id="IPR003602">
    <property type="entry name" value="Topo_IA_DNA-bd_dom"/>
</dbReference>
<feature type="compositionally biased region" description="Low complexity" evidence="14">
    <location>
        <begin position="1006"/>
        <end position="1034"/>
    </location>
</feature>
<dbReference type="FunFam" id="1.10.290.10:FF:000001">
    <property type="entry name" value="DNA topoisomerase"/>
    <property type="match status" value="1"/>
</dbReference>
<dbReference type="EC" id="5.6.2.1" evidence="3 13"/>
<dbReference type="InterPro" id="IPR013498">
    <property type="entry name" value="Topo_IA_Znf"/>
</dbReference>
<dbReference type="InterPro" id="IPR010666">
    <property type="entry name" value="Znf_GRF"/>
</dbReference>
<dbReference type="InterPro" id="IPR001878">
    <property type="entry name" value="Znf_CCHC"/>
</dbReference>
<dbReference type="SMART" id="SM00436">
    <property type="entry name" value="TOP1Bc"/>
    <property type="match status" value="1"/>
</dbReference>
<evidence type="ECO:0000259" key="15">
    <source>
        <dbReference type="PROSITE" id="PS50158"/>
    </source>
</evidence>
<dbReference type="Gene3D" id="1.10.290.10">
    <property type="entry name" value="Topoisomerase I, domain 4"/>
    <property type="match status" value="1"/>
</dbReference>
<dbReference type="Pfam" id="PF06839">
    <property type="entry name" value="Zn_ribbon_GRF"/>
    <property type="match status" value="2"/>
</dbReference>
<dbReference type="GO" id="GO:0006310">
    <property type="term" value="P:DNA recombination"/>
    <property type="evidence" value="ECO:0007669"/>
    <property type="project" value="TreeGrafter"/>
</dbReference>
<keyword evidence="19" id="KW-1185">Reference proteome</keyword>
<evidence type="ECO:0000313" key="20">
    <source>
        <dbReference type="RefSeq" id="XP_026290161.2"/>
    </source>
</evidence>
<dbReference type="InterPro" id="IPR013825">
    <property type="entry name" value="Topo_IA_cen_sub2"/>
</dbReference>
<dbReference type="GO" id="GO:0008270">
    <property type="term" value="F:zinc ion binding"/>
    <property type="evidence" value="ECO:0007669"/>
    <property type="project" value="UniProtKB-KW"/>
</dbReference>
<evidence type="ECO:0000256" key="14">
    <source>
        <dbReference type="SAM" id="MobiDB-lite"/>
    </source>
</evidence>
<proteinExistence type="inferred from homology"/>
<dbReference type="Gene3D" id="1.10.460.10">
    <property type="entry name" value="Topoisomerase I, domain 2"/>
    <property type="match status" value="1"/>
</dbReference>
<feature type="compositionally biased region" description="Polar residues" evidence="14">
    <location>
        <begin position="895"/>
        <end position="913"/>
    </location>
</feature>
<dbReference type="OrthoDB" id="430051at2759"/>
<dbReference type="Proteomes" id="UP000504606">
    <property type="component" value="Unplaced"/>
</dbReference>
<reference evidence="20" key="1">
    <citation type="submission" date="2025-08" db="UniProtKB">
        <authorList>
            <consortium name="RefSeq"/>
        </authorList>
    </citation>
    <scope>IDENTIFICATION</scope>
    <source>
        <tissue evidence="20">Whole organism</tissue>
    </source>
</reference>
<feature type="domain" description="Topo IA-type catalytic" evidence="18">
    <location>
        <begin position="208"/>
        <end position="626"/>
    </location>
</feature>
<dbReference type="Gene3D" id="3.30.65.10">
    <property type="entry name" value="Bacterial Topoisomerase I, domain 1"/>
    <property type="match status" value="1"/>
</dbReference>
<dbReference type="SMART" id="SM00437">
    <property type="entry name" value="TOP1Ac"/>
    <property type="match status" value="1"/>
</dbReference>
<dbReference type="SUPFAM" id="SSF56712">
    <property type="entry name" value="Prokaryotic type I DNA topoisomerase"/>
    <property type="match status" value="1"/>
</dbReference>
<dbReference type="CDD" id="cd03362">
    <property type="entry name" value="TOPRIM_TopoIA_TopoIII"/>
    <property type="match status" value="1"/>
</dbReference>
<evidence type="ECO:0000256" key="13">
    <source>
        <dbReference type="RuleBase" id="RU362092"/>
    </source>
</evidence>
<evidence type="ECO:0000259" key="17">
    <source>
        <dbReference type="PROSITE" id="PS51999"/>
    </source>
</evidence>
<comment type="similarity">
    <text evidence="2 13">Belongs to the type IA topoisomerase family.</text>
</comment>
<evidence type="ECO:0000313" key="19">
    <source>
        <dbReference type="Proteomes" id="UP000504606"/>
    </source>
</evidence>
<feature type="domain" description="CCHC-type" evidence="15">
    <location>
        <begin position="1037"/>
        <end position="1054"/>
    </location>
</feature>
<dbReference type="GO" id="GO:0006265">
    <property type="term" value="P:DNA topological change"/>
    <property type="evidence" value="ECO:0007669"/>
    <property type="project" value="InterPro"/>
</dbReference>
<gene>
    <name evidence="20" type="primary">LOC113214879</name>
</gene>
<protein>
    <recommendedName>
        <fullName evidence="3 13">DNA topoisomerase</fullName>
        <ecNumber evidence="3 13">5.6.2.1</ecNumber>
    </recommendedName>
</protein>
<evidence type="ECO:0000256" key="9">
    <source>
        <dbReference type="ARBA" id="ARBA00023125"/>
    </source>
</evidence>
<dbReference type="PROSITE" id="PS51999">
    <property type="entry name" value="ZF_GRF"/>
    <property type="match status" value="2"/>
</dbReference>
<dbReference type="CDD" id="cd00186">
    <property type="entry name" value="TOP1Ac"/>
    <property type="match status" value="1"/>
</dbReference>
<dbReference type="PANTHER" id="PTHR11390:SF21">
    <property type="entry name" value="DNA TOPOISOMERASE 3-ALPHA"/>
    <property type="match status" value="1"/>
</dbReference>
<dbReference type="InterPro" id="IPR023405">
    <property type="entry name" value="Topo_IA_core_domain"/>
</dbReference>
<dbReference type="InterPro" id="IPR013826">
    <property type="entry name" value="Topo_IA_cen_sub3"/>
</dbReference>
<name>A0A6J1TH34_FRAOC</name>
<dbReference type="KEGG" id="foc:113214879"/>
<dbReference type="AlphaFoldDB" id="A0A6J1TH34"/>